<dbReference type="InterPro" id="IPR000253">
    <property type="entry name" value="FHA_dom"/>
</dbReference>
<keyword evidence="4" id="KW-1185">Reference proteome</keyword>
<gene>
    <name evidence="3" type="ORF">ACFFQA_25270</name>
</gene>
<reference evidence="3 4" key="1">
    <citation type="submission" date="2024-09" db="EMBL/GenBank/DDBJ databases">
        <authorList>
            <person name="Sun Q."/>
            <person name="Mori K."/>
        </authorList>
    </citation>
    <scope>NUCLEOTIDE SEQUENCE [LARGE SCALE GENOMIC DNA]</scope>
    <source>
        <strain evidence="3 4">TBRC 7907</strain>
    </source>
</reference>
<dbReference type="InterPro" id="IPR008984">
    <property type="entry name" value="SMAD_FHA_dom_sf"/>
</dbReference>
<name>A0ABV6A5R6_9PSEU</name>
<feature type="domain" description="FHA" evidence="2">
    <location>
        <begin position="47"/>
        <end position="98"/>
    </location>
</feature>
<organism evidence="3 4">
    <name type="scientific">Allokutzneria oryzae</name>
    <dbReference type="NCBI Taxonomy" id="1378989"/>
    <lineage>
        <taxon>Bacteria</taxon>
        <taxon>Bacillati</taxon>
        <taxon>Actinomycetota</taxon>
        <taxon>Actinomycetes</taxon>
        <taxon>Pseudonocardiales</taxon>
        <taxon>Pseudonocardiaceae</taxon>
        <taxon>Allokutzneria</taxon>
    </lineage>
</organism>
<dbReference type="PROSITE" id="PS50006">
    <property type="entry name" value="FHA_DOMAIN"/>
    <property type="match status" value="1"/>
</dbReference>
<evidence type="ECO:0000256" key="1">
    <source>
        <dbReference type="ARBA" id="ARBA00022553"/>
    </source>
</evidence>
<comment type="caution">
    <text evidence="3">The sequence shown here is derived from an EMBL/GenBank/DDBJ whole genome shotgun (WGS) entry which is preliminary data.</text>
</comment>
<dbReference type="Gene3D" id="2.60.200.20">
    <property type="match status" value="1"/>
</dbReference>
<proteinExistence type="predicted"/>
<dbReference type="RefSeq" id="WP_377857062.1">
    <property type="nucleotide sequence ID" value="NZ_JBHLZU010000020.1"/>
</dbReference>
<dbReference type="SUPFAM" id="SSF49879">
    <property type="entry name" value="SMAD/FHA domain"/>
    <property type="match status" value="1"/>
</dbReference>
<keyword evidence="1" id="KW-0597">Phosphoprotein</keyword>
<accession>A0ABV6A5R6</accession>
<evidence type="ECO:0000313" key="3">
    <source>
        <dbReference type="EMBL" id="MFB9907259.1"/>
    </source>
</evidence>
<dbReference type="EMBL" id="JBHLZU010000020">
    <property type="protein sequence ID" value="MFB9907259.1"/>
    <property type="molecule type" value="Genomic_DNA"/>
</dbReference>
<dbReference type="Proteomes" id="UP001589693">
    <property type="component" value="Unassembled WGS sequence"/>
</dbReference>
<sequence>MNDEDGQRLPPAHDSLAFGARATVPATIFALSITGGITVKPREGRTILFGRNRLDVHVCLGETDRRVSRQQGVVFHQDGRWWVRNTGRLPVRLPGSRMLFTDEQSLPLAAGYTPLFVRGSKGREHLLELFVTGEDGRLPGTRHNDPTQPPRTWKLQEDERLALTVLGQRYLLHEAFPRPLSWEQTAELLDELQPEAGWTAKQVAHKVTAVRNRLSREGVPGLTREEVGEPVGNTLNDNLIKELVLSTTLIPPDLARLDRGQGYITNQIAM</sequence>
<evidence type="ECO:0000313" key="4">
    <source>
        <dbReference type="Proteomes" id="UP001589693"/>
    </source>
</evidence>
<protein>
    <submittedName>
        <fullName evidence="3">FHA domain-containing protein</fullName>
    </submittedName>
</protein>
<evidence type="ECO:0000259" key="2">
    <source>
        <dbReference type="PROSITE" id="PS50006"/>
    </source>
</evidence>